<proteinExistence type="predicted"/>
<evidence type="ECO:0000313" key="1">
    <source>
        <dbReference type="EMBL" id="PHM46090.1"/>
    </source>
</evidence>
<evidence type="ECO:0000313" key="2">
    <source>
        <dbReference type="EMBL" id="SFI55078.1"/>
    </source>
</evidence>
<name>A0A1I3J546_9GAMM</name>
<evidence type="ECO:0000313" key="4">
    <source>
        <dbReference type="Proteomes" id="UP000224607"/>
    </source>
</evidence>
<reference evidence="2" key="2">
    <citation type="submission" date="2016-10" db="EMBL/GenBank/DDBJ databases">
        <authorList>
            <person name="de Groot N.N."/>
        </authorList>
    </citation>
    <scope>NUCLEOTIDE SEQUENCE [LARGE SCALE GENOMIC DNA]</scope>
    <source>
        <strain evidence="2">DSM 17908</strain>
    </source>
</reference>
<keyword evidence="4" id="KW-1185">Reference proteome</keyword>
<gene>
    <name evidence="2" type="ORF">SAMN05421680_10281</name>
    <name evidence="1" type="ORF">Xmau_00486</name>
</gene>
<dbReference type="Proteomes" id="UP000224607">
    <property type="component" value="Unassembled WGS sequence"/>
</dbReference>
<reference evidence="1 4" key="3">
    <citation type="journal article" date="2017" name="Nat. Microbiol.">
        <title>Natural product diversity associated with the nematode symbionts Photorhabdus and Xenorhabdus.</title>
        <authorList>
            <person name="Tobias N.J."/>
            <person name="Wolff H."/>
            <person name="Djahanschiri B."/>
            <person name="Grundmann F."/>
            <person name="Kronenwerth M."/>
            <person name="Shi Y.M."/>
            <person name="Simonyi S."/>
            <person name="Grun P."/>
            <person name="Shapiro-Ilan D."/>
            <person name="Pidot S.J."/>
            <person name="Stinear T.P."/>
            <person name="Ebersberger I."/>
            <person name="Bode H.B."/>
        </authorList>
    </citation>
    <scope>NUCLEOTIDE SEQUENCE [LARGE SCALE GENOMIC DNA]</scope>
    <source>
        <strain evidence="1 4">DSM 17908</strain>
    </source>
</reference>
<accession>A0A1I3J546</accession>
<dbReference type="EMBL" id="NITY01000001">
    <property type="protein sequence ID" value="PHM46090.1"/>
    <property type="molecule type" value="Genomic_DNA"/>
</dbReference>
<sequence length="35" mass="4217">MFQLAETGMHVEFSNISNFRVLINYFKMNAWNCFL</sequence>
<evidence type="ECO:0000313" key="3">
    <source>
        <dbReference type="Proteomes" id="UP000198919"/>
    </source>
</evidence>
<reference evidence="3" key="1">
    <citation type="submission" date="2016-10" db="EMBL/GenBank/DDBJ databases">
        <authorList>
            <person name="Varghese N."/>
            <person name="Submissions S."/>
        </authorList>
    </citation>
    <scope>NUCLEOTIDE SEQUENCE [LARGE SCALE GENOMIC DNA]</scope>
    <source>
        <strain evidence="3">DSM 17908</strain>
    </source>
</reference>
<dbReference type="Proteomes" id="UP000198919">
    <property type="component" value="Unassembled WGS sequence"/>
</dbReference>
<dbReference type="EMBL" id="FORG01000002">
    <property type="protein sequence ID" value="SFI55078.1"/>
    <property type="molecule type" value="Genomic_DNA"/>
</dbReference>
<organism evidence="2 3">
    <name type="scientific">Xenorhabdus mauleonii</name>
    <dbReference type="NCBI Taxonomy" id="351675"/>
    <lineage>
        <taxon>Bacteria</taxon>
        <taxon>Pseudomonadati</taxon>
        <taxon>Pseudomonadota</taxon>
        <taxon>Gammaproteobacteria</taxon>
        <taxon>Enterobacterales</taxon>
        <taxon>Morganellaceae</taxon>
        <taxon>Xenorhabdus</taxon>
    </lineage>
</organism>
<dbReference type="AlphaFoldDB" id="A0A1I3J546"/>
<protein>
    <submittedName>
        <fullName evidence="2">Uncharacterized protein</fullName>
    </submittedName>
</protein>